<dbReference type="STRING" id="1798704.A3J93_01610"/>
<name>A0A1F6NY16_9BACT</name>
<evidence type="ECO:0000313" key="1">
    <source>
        <dbReference type="EMBL" id="OGH88768.1"/>
    </source>
</evidence>
<gene>
    <name evidence="1" type="ORF">A3J93_01610</name>
</gene>
<comment type="caution">
    <text evidence="1">The sequence shown here is derived from an EMBL/GenBank/DDBJ whole genome shotgun (WGS) entry which is preliminary data.</text>
</comment>
<evidence type="ECO:0000313" key="2">
    <source>
        <dbReference type="Proteomes" id="UP000177907"/>
    </source>
</evidence>
<accession>A0A1F6NY16</accession>
<proteinExistence type="predicted"/>
<dbReference type="EMBL" id="MFQZ01000001">
    <property type="protein sequence ID" value="OGH88768.1"/>
    <property type="molecule type" value="Genomic_DNA"/>
</dbReference>
<dbReference type="Proteomes" id="UP000177907">
    <property type="component" value="Unassembled WGS sequence"/>
</dbReference>
<reference evidence="1 2" key="1">
    <citation type="journal article" date="2016" name="Nat. Commun.">
        <title>Thousands of microbial genomes shed light on interconnected biogeochemical processes in an aquifer system.</title>
        <authorList>
            <person name="Anantharaman K."/>
            <person name="Brown C.T."/>
            <person name="Hug L.A."/>
            <person name="Sharon I."/>
            <person name="Castelle C.J."/>
            <person name="Probst A.J."/>
            <person name="Thomas B.C."/>
            <person name="Singh A."/>
            <person name="Wilkins M.J."/>
            <person name="Karaoz U."/>
            <person name="Brodie E.L."/>
            <person name="Williams K.H."/>
            <person name="Hubbard S.S."/>
            <person name="Banfield J.F."/>
        </authorList>
    </citation>
    <scope>NUCLEOTIDE SEQUENCE [LARGE SCALE GENOMIC DNA]</scope>
</reference>
<sequence length="92" mass="10025">MDTLTQIVEHIVKEQELIIGPLAREEAARVSNIVVRDNGTVLMTGDNKKAAIDQLVARYERLFGQASVQVCKDAAASFLPSLKTGETPDSLK</sequence>
<organism evidence="1 2">
    <name type="scientific">Candidatus Magasanikbacteria bacterium RIFOXYC2_FULL_42_28</name>
    <dbReference type="NCBI Taxonomy" id="1798704"/>
    <lineage>
        <taxon>Bacteria</taxon>
        <taxon>Candidatus Magasanikiibacteriota</taxon>
    </lineage>
</organism>
<protein>
    <submittedName>
        <fullName evidence="1">Uncharacterized protein</fullName>
    </submittedName>
</protein>
<dbReference type="AlphaFoldDB" id="A0A1F6NY16"/>